<organism evidence="1 2">
    <name type="scientific">Laceyella putida</name>
    <dbReference type="NCBI Taxonomy" id="110101"/>
    <lineage>
        <taxon>Bacteria</taxon>
        <taxon>Bacillati</taxon>
        <taxon>Bacillota</taxon>
        <taxon>Bacilli</taxon>
        <taxon>Bacillales</taxon>
        <taxon>Thermoactinomycetaceae</taxon>
        <taxon>Laceyella</taxon>
    </lineage>
</organism>
<name>A0ABW2RKG4_9BACL</name>
<dbReference type="EMBL" id="JBHTBW010000024">
    <property type="protein sequence ID" value="MFC7441476.1"/>
    <property type="molecule type" value="Genomic_DNA"/>
</dbReference>
<sequence>MKTNAGKAHRKSLTHIDLHRHWPSLDAHTLYSLELEQDEYYQHIPAAALPQYVEQAMAKGKKVATTHGRLYSLQKLLNLLLKEGVCVRFRDKHPLDPTIRAQYNKKTKTIEIYRNSLQQITHFFNMMDKAVADEEIILLHLIHEWFHHLEETRCGRTDADLPKVVIKQVGPLKQRKSILRTREIGAHAFTQAVMQLSWSPLLLDYLLDYQQQGWTKAQIREHFHRLKQRFEPNPYPQSSEENDTINNN</sequence>
<keyword evidence="2" id="KW-1185">Reference proteome</keyword>
<protein>
    <submittedName>
        <fullName evidence="1">Uncharacterized protein</fullName>
    </submittedName>
</protein>
<evidence type="ECO:0000313" key="1">
    <source>
        <dbReference type="EMBL" id="MFC7441476.1"/>
    </source>
</evidence>
<gene>
    <name evidence="1" type="ORF">ACFQNG_09955</name>
</gene>
<accession>A0ABW2RKG4</accession>
<comment type="caution">
    <text evidence="1">The sequence shown here is derived from an EMBL/GenBank/DDBJ whole genome shotgun (WGS) entry which is preliminary data.</text>
</comment>
<proteinExistence type="predicted"/>
<dbReference type="RefSeq" id="WP_379864772.1">
    <property type="nucleotide sequence ID" value="NZ_JBHTBW010000024.1"/>
</dbReference>
<dbReference type="Proteomes" id="UP001596500">
    <property type="component" value="Unassembled WGS sequence"/>
</dbReference>
<reference evidence="2" key="1">
    <citation type="journal article" date="2019" name="Int. J. Syst. Evol. Microbiol.">
        <title>The Global Catalogue of Microorganisms (GCM) 10K type strain sequencing project: providing services to taxonomists for standard genome sequencing and annotation.</title>
        <authorList>
            <consortium name="The Broad Institute Genomics Platform"/>
            <consortium name="The Broad Institute Genome Sequencing Center for Infectious Disease"/>
            <person name="Wu L."/>
            <person name="Ma J."/>
        </authorList>
    </citation>
    <scope>NUCLEOTIDE SEQUENCE [LARGE SCALE GENOMIC DNA]</scope>
    <source>
        <strain evidence="2">CGMCC 1.12942</strain>
    </source>
</reference>
<evidence type="ECO:0000313" key="2">
    <source>
        <dbReference type="Proteomes" id="UP001596500"/>
    </source>
</evidence>